<protein>
    <submittedName>
        <fullName evidence="1">Uncharacterized protein</fullName>
    </submittedName>
</protein>
<gene>
    <name evidence="1" type="ORF">BQ4739_LOCUS18193</name>
</gene>
<reference evidence="1 2" key="1">
    <citation type="submission" date="2016-10" db="EMBL/GenBank/DDBJ databases">
        <authorList>
            <person name="Cai Z."/>
        </authorList>
    </citation>
    <scope>NUCLEOTIDE SEQUENCE [LARGE SCALE GENOMIC DNA]</scope>
</reference>
<name>A0A383WL60_TETOB</name>
<dbReference type="AlphaFoldDB" id="A0A383WL60"/>
<evidence type="ECO:0000313" key="1">
    <source>
        <dbReference type="EMBL" id="SZX77854.1"/>
    </source>
</evidence>
<evidence type="ECO:0000313" key="2">
    <source>
        <dbReference type="Proteomes" id="UP000256970"/>
    </source>
</evidence>
<sequence length="787" mass="80994">MATVAAAAAARLAAAPAAAAAAEAGPWPAASAASATRLQGVNEVLEICIQQSFDAHSVACLAASSRGFQQRFSALLNSELLLRSVAAAASGDDRKRATKALLWLLQQPSITAAKIQQVRTELLLLPRMPPAVADALVCAGLQVQLTPELLASAAAAGAEGSVWLTAFRQMFVPRRQWAAKLPVTAEAISLRHELLPQFLPHLTPAELPSLLAVAVAALSGFTSAAELNSAISNLRGLCSCSAAQQLDTAAAQPLLQAALQVCSSHSFACSRHALRPSLLAVCELLATSHTTGAAAAAATAAAAPQVVELGLRLRHSHCVSQLCLTDNVRQQTDAAAVAQLLQAALRSPPTASHSCSSSQEDLDDLAACVAAVCSLPAALLLPAAAAAALLEQAVQLQVCSAAVDALCSLPAMQDFTLEDAMRLLKALQGPAAIAAPRSLLIWLVSLSAGTADGQFVAAAGLAVEQLQAAAAMHDVAAVCALCSCPAVLALSAGEVAEVFIGMAETLQHNFAARVQQHKQQLLQQQHHHQMQQGQHQQPQRSILFGGHLPDDEAFPHILDAVLGLPQLRAVTAAQLSAIVAAAARNLGSSTVQHLLMALPLHAAAVALPPDLAAGILAAATAAGDSDCLFHLRSWLPANQQLDAAQLELALQSALRCTQPSTQYGSSECVRRLLELPAAAAAVTARQAARLLANAQQPGSSSSDALVLFELCRGLPAAQELEPHEVEPLLCCAVANGDWLQVQSLAALAGAARIGRAAADGLLAAARGSGCNMKVVAVMNLVAAQQVE</sequence>
<keyword evidence="2" id="KW-1185">Reference proteome</keyword>
<dbReference type="Proteomes" id="UP000256970">
    <property type="component" value="Unassembled WGS sequence"/>
</dbReference>
<dbReference type="EMBL" id="FNXT01001296">
    <property type="protein sequence ID" value="SZX77854.1"/>
    <property type="molecule type" value="Genomic_DNA"/>
</dbReference>
<organism evidence="1 2">
    <name type="scientific">Tetradesmus obliquus</name>
    <name type="common">Green alga</name>
    <name type="synonym">Acutodesmus obliquus</name>
    <dbReference type="NCBI Taxonomy" id="3088"/>
    <lineage>
        <taxon>Eukaryota</taxon>
        <taxon>Viridiplantae</taxon>
        <taxon>Chlorophyta</taxon>
        <taxon>core chlorophytes</taxon>
        <taxon>Chlorophyceae</taxon>
        <taxon>CS clade</taxon>
        <taxon>Sphaeropleales</taxon>
        <taxon>Scenedesmaceae</taxon>
        <taxon>Tetradesmus</taxon>
    </lineage>
</organism>
<proteinExistence type="predicted"/>
<accession>A0A383WL60</accession>